<feature type="transmembrane region" description="Helical" evidence="1">
    <location>
        <begin position="56"/>
        <end position="78"/>
    </location>
</feature>
<sequence length="79" mass="8570">MRLGQKCMALYRNDYMYALIYLVHTIDCIGGCLALCFVSASFSLSKGAVEWSKKMSIGGLIMGLIIAILSVLVTAGVLY</sequence>
<dbReference type="KEGG" id="bwh:A9C19_16845"/>
<evidence type="ECO:0000313" key="3">
    <source>
        <dbReference type="Proteomes" id="UP000181936"/>
    </source>
</evidence>
<gene>
    <name evidence="2" type="ORF">A9C19_16845</name>
</gene>
<proteinExistence type="predicted"/>
<feature type="transmembrane region" description="Helical" evidence="1">
    <location>
        <begin position="21"/>
        <end position="44"/>
    </location>
</feature>
<reference evidence="2 3" key="1">
    <citation type="journal article" date="2016" name="Sci. Rep.">
        <title>Complete genome sequence and transcriptomic analysis of a novel marine strain Bacillus weihaiensis reveals the mechanism of brown algae degradation.</title>
        <authorList>
            <person name="Zhu Y."/>
            <person name="Chen P."/>
            <person name="Bao Y."/>
            <person name="Men Y."/>
            <person name="Zeng Y."/>
            <person name="Yang J."/>
            <person name="Sun J."/>
            <person name="Sun Y."/>
        </authorList>
    </citation>
    <scope>NUCLEOTIDE SEQUENCE [LARGE SCALE GENOMIC DNA]</scope>
    <source>
        <strain evidence="2 3">Alg07</strain>
    </source>
</reference>
<evidence type="ECO:0000256" key="1">
    <source>
        <dbReference type="SAM" id="Phobius"/>
    </source>
</evidence>
<protein>
    <submittedName>
        <fullName evidence="2">Uncharacterized protein</fullName>
    </submittedName>
</protein>
<keyword evidence="3" id="KW-1185">Reference proteome</keyword>
<keyword evidence="1" id="KW-0812">Transmembrane</keyword>
<keyword evidence="1" id="KW-1133">Transmembrane helix</keyword>
<keyword evidence="1" id="KW-0472">Membrane</keyword>
<accession>A0A1L3MV87</accession>
<evidence type="ECO:0000313" key="2">
    <source>
        <dbReference type="EMBL" id="APH06261.1"/>
    </source>
</evidence>
<dbReference type="Proteomes" id="UP000181936">
    <property type="component" value="Chromosome"/>
</dbReference>
<dbReference type="AlphaFoldDB" id="A0A1L3MV87"/>
<organism evidence="2 3">
    <name type="scientific">Bacillus weihaiensis</name>
    <dbReference type="NCBI Taxonomy" id="1547283"/>
    <lineage>
        <taxon>Bacteria</taxon>
        <taxon>Bacillati</taxon>
        <taxon>Bacillota</taxon>
        <taxon>Bacilli</taxon>
        <taxon>Bacillales</taxon>
        <taxon>Bacillaceae</taxon>
        <taxon>Bacillus</taxon>
    </lineage>
</organism>
<dbReference type="EMBL" id="CP016020">
    <property type="protein sequence ID" value="APH06261.1"/>
    <property type="molecule type" value="Genomic_DNA"/>
</dbReference>
<name>A0A1L3MV87_9BACI</name>